<name>A0A381VS65_9ZZZZ</name>
<sequence>MPAEKLGSIKCVTSQKVLPANGTSPRFEVSALSGSGTLAGAEIFQCMATYQSEVLPDGTIVGECPNSGVVIAADGMATFAATGVGSFTEDGGAAFKGVVYFRTSAPSLASLNGAAVVYNWDVDAEGNAAWELWEWK</sequence>
<accession>A0A381VS65</accession>
<dbReference type="AlphaFoldDB" id="A0A381VS65"/>
<gene>
    <name evidence="1" type="ORF">METZ01_LOCUS95948</name>
</gene>
<evidence type="ECO:0000313" key="1">
    <source>
        <dbReference type="EMBL" id="SVA43094.1"/>
    </source>
</evidence>
<proteinExistence type="predicted"/>
<protein>
    <submittedName>
        <fullName evidence="1">Uncharacterized protein</fullName>
    </submittedName>
</protein>
<organism evidence="1">
    <name type="scientific">marine metagenome</name>
    <dbReference type="NCBI Taxonomy" id="408172"/>
    <lineage>
        <taxon>unclassified sequences</taxon>
        <taxon>metagenomes</taxon>
        <taxon>ecological metagenomes</taxon>
    </lineage>
</organism>
<dbReference type="EMBL" id="UINC01009615">
    <property type="protein sequence ID" value="SVA43094.1"/>
    <property type="molecule type" value="Genomic_DNA"/>
</dbReference>
<reference evidence="1" key="1">
    <citation type="submission" date="2018-05" db="EMBL/GenBank/DDBJ databases">
        <authorList>
            <person name="Lanie J.A."/>
            <person name="Ng W.-L."/>
            <person name="Kazmierczak K.M."/>
            <person name="Andrzejewski T.M."/>
            <person name="Davidsen T.M."/>
            <person name="Wayne K.J."/>
            <person name="Tettelin H."/>
            <person name="Glass J.I."/>
            <person name="Rusch D."/>
            <person name="Podicherti R."/>
            <person name="Tsui H.-C.T."/>
            <person name="Winkler M.E."/>
        </authorList>
    </citation>
    <scope>NUCLEOTIDE SEQUENCE</scope>
</reference>